<dbReference type="Proteomes" id="UP000022082">
    <property type="component" value="Unassembled WGS sequence"/>
</dbReference>
<proteinExistence type="predicted"/>
<evidence type="ECO:0000313" key="1">
    <source>
        <dbReference type="EMBL" id="EXZ30062.1"/>
    </source>
</evidence>
<reference evidence="1 2" key="1">
    <citation type="submission" date="2014-02" db="EMBL/GenBank/DDBJ databases">
        <authorList>
            <person name="Sears C."/>
            <person name="Carroll K."/>
            <person name="Sack B.R."/>
            <person name="Qadri F."/>
            <person name="Myers L.L."/>
            <person name="Chung G.-T."/>
            <person name="Escheverria P."/>
            <person name="Fraser C.M."/>
            <person name="Sadzewicz L."/>
            <person name="Shefchek K.A."/>
            <person name="Tallon L."/>
            <person name="Das S.P."/>
            <person name="Daugherty S."/>
            <person name="Mongodin E.F."/>
        </authorList>
    </citation>
    <scope>NUCLEOTIDE SEQUENCE [LARGE SCALE GENOMIC DNA]</scope>
    <source>
        <strain evidence="1 2">S36L11</strain>
    </source>
</reference>
<dbReference type="AlphaFoldDB" id="A0A015YDN9"/>
<evidence type="ECO:0000313" key="2">
    <source>
        <dbReference type="Proteomes" id="UP000022082"/>
    </source>
</evidence>
<comment type="caution">
    <text evidence="1">The sequence shown here is derived from an EMBL/GenBank/DDBJ whole genome shotgun (WGS) entry which is preliminary data.</text>
</comment>
<sequence length="54" mass="6405">MVLKVFSRWYNTIYQHIVSETFAKAGFSIRILITDKKNYKPTSERCVETLFTTE</sequence>
<organism evidence="1 2">
    <name type="scientific">Bacteroides fragilis str. S36L11</name>
    <dbReference type="NCBI Taxonomy" id="1339327"/>
    <lineage>
        <taxon>Bacteria</taxon>
        <taxon>Pseudomonadati</taxon>
        <taxon>Bacteroidota</taxon>
        <taxon>Bacteroidia</taxon>
        <taxon>Bacteroidales</taxon>
        <taxon>Bacteroidaceae</taxon>
        <taxon>Bacteroides</taxon>
    </lineage>
</organism>
<gene>
    <name evidence="1" type="ORF">M136_0597</name>
</gene>
<dbReference type="EMBL" id="JGDJ01000146">
    <property type="protein sequence ID" value="EXZ30062.1"/>
    <property type="molecule type" value="Genomic_DNA"/>
</dbReference>
<name>A0A015YDN9_BACFG</name>
<protein>
    <submittedName>
        <fullName evidence="1">Uncharacterized protein</fullName>
    </submittedName>
</protein>
<accession>A0A015YDN9</accession>
<dbReference type="PATRIC" id="fig|1339327.3.peg.1258"/>